<feature type="signal peptide" evidence="2">
    <location>
        <begin position="1"/>
        <end position="25"/>
    </location>
</feature>
<feature type="chain" id="PRO_5044765455" evidence="2">
    <location>
        <begin position="26"/>
        <end position="582"/>
    </location>
</feature>
<sequence length="582" mass="64845">MTMANNAVVATIVVIAVASVPETSAAASLGYHHGDKASFSVGFVNNRLPASPPTHRGRHRCRQHLPSSPSSSASFIRQVNHASCFDTNSMSNNAHLSMEMNRSSSCQSRTTSTPCNHHHHLLAIQQRIIHRLRKIISHAAEYTKIISLIPKISSLFTTILLSLTFWLGMTQSSWAAGNAPAQYTSGSSSTSLLSPSSSLSAATTTTSTADIAPTRIQTNQRRSEPYSISSYPRSRTKAEYRQFIQGRLQNRIGRRLGRTKYTKNHEAAVQRISLFVLSATMAASTYRATQLRTTKGSSKPIRSVTPFGIIRNQSPLGNGVSVIRVSMALEFDNAQTFASSGRNNNRDDEDVEDDAMVLLKRLYLEERELYTKIAMLAKQQSEMNQRQSQQQEVSSGMSMGTYKLKQRALVDYVSNVASTFLPFQKYIRYGSLDSVRVPFVEDAVREFRQVAKEDRVLYNNSRQQLLMQKEQQYHSTMNEGRGETSYIVATILLAIKGDHTTVPLPMLGVLRQRDMARALLRIAMDAKVQDCLIASEVMVVPDMQINSIDGVEKKADNQTMKWSTLLTQAEVLRVFPNLIPLT</sequence>
<evidence type="ECO:0000313" key="4">
    <source>
        <dbReference type="Proteomes" id="UP001530293"/>
    </source>
</evidence>
<evidence type="ECO:0000256" key="1">
    <source>
        <dbReference type="SAM" id="MobiDB-lite"/>
    </source>
</evidence>
<feature type="compositionally biased region" description="Polar residues" evidence="1">
    <location>
        <begin position="215"/>
        <end position="233"/>
    </location>
</feature>
<protein>
    <submittedName>
        <fullName evidence="3">Uncharacterized protein</fullName>
    </submittedName>
</protein>
<name>A0ABD3M317_9STRA</name>
<feature type="region of interest" description="Disordered" evidence="1">
    <location>
        <begin position="49"/>
        <end position="72"/>
    </location>
</feature>
<dbReference type="EMBL" id="JALLBG020000273">
    <property type="protein sequence ID" value="KAL3757124.1"/>
    <property type="molecule type" value="Genomic_DNA"/>
</dbReference>
<proteinExistence type="predicted"/>
<organism evidence="3 4">
    <name type="scientific">Discostella pseudostelligera</name>
    <dbReference type="NCBI Taxonomy" id="259834"/>
    <lineage>
        <taxon>Eukaryota</taxon>
        <taxon>Sar</taxon>
        <taxon>Stramenopiles</taxon>
        <taxon>Ochrophyta</taxon>
        <taxon>Bacillariophyta</taxon>
        <taxon>Coscinodiscophyceae</taxon>
        <taxon>Thalassiosirophycidae</taxon>
        <taxon>Stephanodiscales</taxon>
        <taxon>Stephanodiscaceae</taxon>
        <taxon>Discostella</taxon>
    </lineage>
</organism>
<feature type="region of interest" description="Disordered" evidence="1">
    <location>
        <begin position="204"/>
        <end position="234"/>
    </location>
</feature>
<dbReference type="AlphaFoldDB" id="A0ABD3M317"/>
<comment type="caution">
    <text evidence="3">The sequence shown here is derived from an EMBL/GenBank/DDBJ whole genome shotgun (WGS) entry which is preliminary data.</text>
</comment>
<dbReference type="InterPro" id="IPR010903">
    <property type="entry name" value="DUF1517"/>
</dbReference>
<evidence type="ECO:0000256" key="2">
    <source>
        <dbReference type="SAM" id="SignalP"/>
    </source>
</evidence>
<dbReference type="Pfam" id="PF07466">
    <property type="entry name" value="DUF1517"/>
    <property type="match status" value="1"/>
</dbReference>
<evidence type="ECO:0000313" key="3">
    <source>
        <dbReference type="EMBL" id="KAL3757124.1"/>
    </source>
</evidence>
<gene>
    <name evidence="3" type="ORF">ACHAWU_002963</name>
</gene>
<dbReference type="Proteomes" id="UP001530293">
    <property type="component" value="Unassembled WGS sequence"/>
</dbReference>
<keyword evidence="4" id="KW-1185">Reference proteome</keyword>
<accession>A0ABD3M317</accession>
<reference evidence="3 4" key="1">
    <citation type="submission" date="2024-10" db="EMBL/GenBank/DDBJ databases">
        <title>Updated reference genomes for cyclostephanoid diatoms.</title>
        <authorList>
            <person name="Roberts W.R."/>
            <person name="Alverson A.J."/>
        </authorList>
    </citation>
    <scope>NUCLEOTIDE SEQUENCE [LARGE SCALE GENOMIC DNA]</scope>
    <source>
        <strain evidence="3 4">AJA232-27</strain>
    </source>
</reference>
<keyword evidence="2" id="KW-0732">Signal</keyword>